<name>A0A7J9MZU3_GOSSC</name>
<dbReference type="EMBL" id="JABFAF010265082">
    <property type="protein sequence ID" value="MBA0876510.1"/>
    <property type="molecule type" value="Genomic_DNA"/>
</dbReference>
<keyword evidence="2" id="KW-1185">Reference proteome</keyword>
<accession>A0A7J9MZU3</accession>
<gene>
    <name evidence="1" type="ORF">Goshw_030272</name>
</gene>
<dbReference type="Proteomes" id="UP000593576">
    <property type="component" value="Unassembled WGS sequence"/>
</dbReference>
<protein>
    <submittedName>
        <fullName evidence="1">Uncharacterized protein</fullName>
    </submittedName>
</protein>
<evidence type="ECO:0000313" key="2">
    <source>
        <dbReference type="Proteomes" id="UP000593576"/>
    </source>
</evidence>
<comment type="caution">
    <text evidence="1">The sequence shown here is derived from an EMBL/GenBank/DDBJ whole genome shotgun (WGS) entry which is preliminary data.</text>
</comment>
<sequence length="177" mass="19797">MQLHCRLWRIRSFVEEYGIEVVTMQQQSSPIGKTRRKFQNRVNIEADNGFVRISATWSQAECNTRLAAIATTLELSHQAAGGSVEWTFNSVSRETNQAISLVAAGYGRRGEEEEEISNEDICILVDIKKGQIQDSLKEILKIGVSCSGEQPRERMKLSDTIKELQLVLGLLIGSAIE</sequence>
<organism evidence="1 2">
    <name type="scientific">Gossypium schwendimanii</name>
    <name type="common">Cotton</name>
    <dbReference type="NCBI Taxonomy" id="34291"/>
    <lineage>
        <taxon>Eukaryota</taxon>
        <taxon>Viridiplantae</taxon>
        <taxon>Streptophyta</taxon>
        <taxon>Embryophyta</taxon>
        <taxon>Tracheophyta</taxon>
        <taxon>Spermatophyta</taxon>
        <taxon>Magnoliopsida</taxon>
        <taxon>eudicotyledons</taxon>
        <taxon>Gunneridae</taxon>
        <taxon>Pentapetalae</taxon>
        <taxon>rosids</taxon>
        <taxon>malvids</taxon>
        <taxon>Malvales</taxon>
        <taxon>Malvaceae</taxon>
        <taxon>Malvoideae</taxon>
        <taxon>Gossypium</taxon>
    </lineage>
</organism>
<reference evidence="1 2" key="1">
    <citation type="journal article" date="2019" name="Genome Biol. Evol.">
        <title>Insights into the evolution of the New World diploid cottons (Gossypium, subgenus Houzingenia) based on genome sequencing.</title>
        <authorList>
            <person name="Grover C.E."/>
            <person name="Arick M.A. 2nd"/>
            <person name="Thrash A."/>
            <person name="Conover J.L."/>
            <person name="Sanders W.S."/>
            <person name="Peterson D.G."/>
            <person name="Frelichowski J.E."/>
            <person name="Scheffler J.A."/>
            <person name="Scheffler B.E."/>
            <person name="Wendel J.F."/>
        </authorList>
    </citation>
    <scope>NUCLEOTIDE SEQUENCE [LARGE SCALE GENOMIC DNA]</scope>
    <source>
        <strain evidence="1">1</strain>
        <tissue evidence="1">Leaf</tissue>
    </source>
</reference>
<dbReference type="AlphaFoldDB" id="A0A7J9MZU3"/>
<evidence type="ECO:0000313" key="1">
    <source>
        <dbReference type="EMBL" id="MBA0876510.1"/>
    </source>
</evidence>
<proteinExistence type="predicted"/>
<dbReference type="OrthoDB" id="1103805at2759"/>